<name>A0ABW5R6X3_9BACL</name>
<proteinExistence type="predicted"/>
<evidence type="ECO:0000313" key="2">
    <source>
        <dbReference type="Proteomes" id="UP001597497"/>
    </source>
</evidence>
<evidence type="ECO:0000313" key="1">
    <source>
        <dbReference type="EMBL" id="MFD2670758.1"/>
    </source>
</evidence>
<protein>
    <submittedName>
        <fullName evidence="1">Uncharacterized protein</fullName>
    </submittedName>
</protein>
<gene>
    <name evidence="1" type="ORF">ACFSUC_03925</name>
</gene>
<organism evidence="1 2">
    <name type="scientific">Marinicrinis sediminis</name>
    <dbReference type="NCBI Taxonomy" id="1652465"/>
    <lineage>
        <taxon>Bacteria</taxon>
        <taxon>Bacillati</taxon>
        <taxon>Bacillota</taxon>
        <taxon>Bacilli</taxon>
        <taxon>Bacillales</taxon>
        <taxon>Paenibacillaceae</taxon>
    </lineage>
</organism>
<keyword evidence="2" id="KW-1185">Reference proteome</keyword>
<reference evidence="2" key="1">
    <citation type="journal article" date="2019" name="Int. J. Syst. Evol. Microbiol.">
        <title>The Global Catalogue of Microorganisms (GCM) 10K type strain sequencing project: providing services to taxonomists for standard genome sequencing and annotation.</title>
        <authorList>
            <consortium name="The Broad Institute Genomics Platform"/>
            <consortium name="The Broad Institute Genome Sequencing Center for Infectious Disease"/>
            <person name="Wu L."/>
            <person name="Ma J."/>
        </authorList>
    </citation>
    <scope>NUCLEOTIDE SEQUENCE [LARGE SCALE GENOMIC DNA]</scope>
    <source>
        <strain evidence="2">KCTC 33676</strain>
    </source>
</reference>
<comment type="caution">
    <text evidence="1">The sequence shown here is derived from an EMBL/GenBank/DDBJ whole genome shotgun (WGS) entry which is preliminary data.</text>
</comment>
<dbReference type="Proteomes" id="UP001597497">
    <property type="component" value="Unassembled WGS sequence"/>
</dbReference>
<sequence>MKKAVYRFLVKAHPNLNHKKYYPWNLAEICLLIGEDEKENALSKAVDKLQRENWIQISEMHKDILIEERVIALGGELLEQYYRAKQGENIFLVFTENWTGFKDSPPISIPKLTEAFMDKVILRAGGKRLDYISKKMKKNADYIIGDYIIELKILEEERLFKESVKTKLANLLGVPENKYVSLNHQDIPADKYNLYLNVFREPIQDAIKSASKQIKSTKEILNNDKLKGGIIFINNGTTSTPPEVFLECVSRSIKNNTSQIDTNITICNWLETNGSDSYFMYQIHPLEPVGIQKIISESFDNEMDAFMNDWGKSGFPQTEEMLEPLFNISYEKYGIVFTRYGSY</sequence>
<accession>A0ABW5R6X3</accession>
<dbReference type="RefSeq" id="WP_379928181.1">
    <property type="nucleotide sequence ID" value="NZ_JBHUMM010000005.1"/>
</dbReference>
<dbReference type="EMBL" id="JBHUMM010000005">
    <property type="protein sequence ID" value="MFD2670758.1"/>
    <property type="molecule type" value="Genomic_DNA"/>
</dbReference>